<gene>
    <name evidence="1" type="ORF">PFR001_LOCUS2724</name>
</gene>
<protein>
    <submittedName>
        <fullName evidence="1">Uncharacterized protein</fullName>
    </submittedName>
</protein>
<reference evidence="1 2" key="1">
    <citation type="submission" date="2021-11" db="EMBL/GenBank/DDBJ databases">
        <authorList>
            <person name="Islam A."/>
            <person name="Islam S."/>
            <person name="Flora M.S."/>
            <person name="Rahman M."/>
            <person name="Ziaur R.M."/>
            <person name="Epstein J.H."/>
            <person name="Hassan M."/>
            <person name="Klassen M."/>
            <person name="Woodard K."/>
            <person name="Webb A."/>
            <person name="Webby R.J."/>
            <person name="El Zowalaty M.E."/>
        </authorList>
    </citation>
    <scope>NUCLEOTIDE SEQUENCE [LARGE SCALE GENOMIC DNA]</scope>
    <source>
        <strain evidence="1">Pf1</strain>
    </source>
</reference>
<evidence type="ECO:0000313" key="1">
    <source>
        <dbReference type="EMBL" id="CAH0487150.1"/>
    </source>
</evidence>
<comment type="caution">
    <text evidence="1">The sequence shown here is derived from an EMBL/GenBank/DDBJ whole genome shotgun (WGS) entry which is preliminary data.</text>
</comment>
<dbReference type="EMBL" id="CAKLBC010000599">
    <property type="protein sequence ID" value="CAH0487150.1"/>
    <property type="molecule type" value="Genomic_DNA"/>
</dbReference>
<keyword evidence="2" id="KW-1185">Reference proteome</keyword>
<sequence>MFKCNSAGQTAVDHAVLSGTVSLSVTISYHTYLHSNTAARYYPPEGTYNGSTLMAPLLACYRLNPLTSVAPRIDKLTNEAPGLCASTSHLSVSTKGAIMIPVQCKVVVSMVLALLLDDYPHHRVCCSQIKDCTNHGALI</sequence>
<name>A0ABN8BZ65_9STRA</name>
<evidence type="ECO:0000313" key="2">
    <source>
        <dbReference type="Proteomes" id="UP001157938"/>
    </source>
</evidence>
<accession>A0ABN8BZ65</accession>
<organism evidence="1 2">
    <name type="scientific">Peronospora farinosa</name>
    <dbReference type="NCBI Taxonomy" id="134698"/>
    <lineage>
        <taxon>Eukaryota</taxon>
        <taxon>Sar</taxon>
        <taxon>Stramenopiles</taxon>
        <taxon>Oomycota</taxon>
        <taxon>Peronosporomycetes</taxon>
        <taxon>Peronosporales</taxon>
        <taxon>Peronosporaceae</taxon>
        <taxon>Peronospora</taxon>
    </lineage>
</organism>
<dbReference type="Proteomes" id="UP001157938">
    <property type="component" value="Unassembled WGS sequence"/>
</dbReference>
<proteinExistence type="predicted"/>